<evidence type="ECO:0000259" key="7">
    <source>
        <dbReference type="Pfam" id="PF00673"/>
    </source>
</evidence>
<keyword evidence="2 5" id="KW-0689">Ribosomal protein</keyword>
<dbReference type="PIRSF" id="PIRSF002161">
    <property type="entry name" value="Ribosomal_L5"/>
    <property type="match status" value="1"/>
</dbReference>
<dbReference type="PANTHER" id="PTHR11994">
    <property type="entry name" value="60S RIBOSOMAL PROTEIN L11-RELATED"/>
    <property type="match status" value="1"/>
</dbReference>
<dbReference type="InterPro" id="IPR031309">
    <property type="entry name" value="Ribosomal_uL5_C"/>
</dbReference>
<evidence type="ECO:0000256" key="1">
    <source>
        <dbReference type="ARBA" id="ARBA00008553"/>
    </source>
</evidence>
<dbReference type="InterPro" id="IPR022803">
    <property type="entry name" value="Ribosomal_uL5_dom_sf"/>
</dbReference>
<gene>
    <name evidence="8" type="primary">rplE</name>
    <name evidence="8" type="ORF">MAGCAS_55</name>
</gene>
<evidence type="ECO:0000256" key="5">
    <source>
        <dbReference type="RuleBase" id="RU003930"/>
    </source>
</evidence>
<dbReference type="GO" id="GO:0005840">
    <property type="term" value="C:ribosome"/>
    <property type="evidence" value="ECO:0007669"/>
    <property type="project" value="UniProtKB-KW"/>
</dbReference>
<organism evidence="8 9">
    <name type="scientific">Candidatus Hodgkinia cicadicola</name>
    <dbReference type="NCBI Taxonomy" id="573658"/>
    <lineage>
        <taxon>Bacteria</taxon>
        <taxon>Pseudomonadati</taxon>
        <taxon>Pseudomonadota</taxon>
        <taxon>Alphaproteobacteria</taxon>
        <taxon>Hyphomicrobiales</taxon>
        <taxon>Candidatus Hodgkinia</taxon>
    </lineage>
</organism>
<dbReference type="Pfam" id="PF00673">
    <property type="entry name" value="Ribosomal_L5_C"/>
    <property type="match status" value="1"/>
</dbReference>
<evidence type="ECO:0000313" key="9">
    <source>
        <dbReference type="Proteomes" id="UP000229707"/>
    </source>
</evidence>
<evidence type="ECO:0000256" key="2">
    <source>
        <dbReference type="ARBA" id="ARBA00022980"/>
    </source>
</evidence>
<protein>
    <recommendedName>
        <fullName evidence="4">50S ribosomal protein L5</fullName>
    </recommendedName>
</protein>
<dbReference type="Proteomes" id="UP000229707">
    <property type="component" value="Unassembled WGS sequence"/>
</dbReference>
<dbReference type="EMBL" id="NXGL01000005">
    <property type="protein sequence ID" value="PIM95117.1"/>
    <property type="molecule type" value="Genomic_DNA"/>
</dbReference>
<feature type="domain" description="Large ribosomal subunit protein uL5 C-terminal" evidence="7">
    <location>
        <begin position="83"/>
        <end position="176"/>
    </location>
</feature>
<comment type="caution">
    <text evidence="8">The sequence shown here is derived from an EMBL/GenBank/DDBJ whole genome shotgun (WGS) entry which is preliminary data.</text>
</comment>
<comment type="similarity">
    <text evidence="1 5">Belongs to the universal ribosomal protein uL5 family.</text>
</comment>
<proteinExistence type="inferred from homology"/>
<feature type="domain" description="Large ribosomal subunit protein uL5 N-terminal" evidence="6">
    <location>
        <begin position="23"/>
        <end position="78"/>
    </location>
</feature>
<accession>A0ABX4MF70</accession>
<dbReference type="SUPFAM" id="SSF55282">
    <property type="entry name" value="RL5-like"/>
    <property type="match status" value="1"/>
</dbReference>
<evidence type="ECO:0000256" key="4">
    <source>
        <dbReference type="ARBA" id="ARBA00035461"/>
    </source>
</evidence>
<keyword evidence="3 5" id="KW-0687">Ribonucleoprotein</keyword>
<sequence length="179" mass="20178">MSSSFNRYLISKLNLIHTLKIKNVHMLPKINKIILSGGINSKTNETSNKVITSVIYLITGLKPVLIKAKSAISGFKVKKHQIIGFKVTLRSKKLYNFLDKLIYSFTHKMKDFKGFNLSSFDKDYNLSFGIQDWSMFSETLSCENIGQTGFNVTICTSGLTKKSHAVMLLKEIGLNFISV</sequence>
<dbReference type="InterPro" id="IPR002132">
    <property type="entry name" value="Ribosomal_uL5"/>
</dbReference>
<dbReference type="InterPro" id="IPR031310">
    <property type="entry name" value="Ribosomal_uL5_N"/>
</dbReference>
<keyword evidence="9" id="KW-1185">Reference proteome</keyword>
<evidence type="ECO:0000313" key="8">
    <source>
        <dbReference type="EMBL" id="PIM95117.1"/>
    </source>
</evidence>
<evidence type="ECO:0000259" key="6">
    <source>
        <dbReference type="Pfam" id="PF00281"/>
    </source>
</evidence>
<name>A0ABX4MF70_9HYPH</name>
<dbReference type="Pfam" id="PF00281">
    <property type="entry name" value="Ribosomal_L5"/>
    <property type="match status" value="1"/>
</dbReference>
<reference evidence="8" key="1">
    <citation type="submission" date="2017-09" db="EMBL/GenBank/DDBJ databases">
        <authorList>
            <person name="Campbell M.A."/>
            <person name="Lukasik P."/>
            <person name="Simon C."/>
            <person name="McCutcheon J.P."/>
        </authorList>
    </citation>
    <scope>NUCLEOTIDE SEQUENCE [LARGE SCALE GENOMIC DNA]</scope>
    <source>
        <strain evidence="8">MAGCAS</strain>
    </source>
</reference>
<evidence type="ECO:0000256" key="3">
    <source>
        <dbReference type="ARBA" id="ARBA00023274"/>
    </source>
</evidence>
<dbReference type="Gene3D" id="3.30.1440.10">
    <property type="match status" value="1"/>
</dbReference>